<feature type="chain" id="PRO_5045728574" evidence="1">
    <location>
        <begin position="24"/>
        <end position="158"/>
    </location>
</feature>
<accession>A0ABV2FIP2</accession>
<keyword evidence="3" id="KW-1185">Reference proteome</keyword>
<dbReference type="RefSeq" id="WP_354365553.1">
    <property type="nucleotide sequence ID" value="NZ_JBEPLO010000015.1"/>
</dbReference>
<reference evidence="2 3" key="1">
    <citation type="submission" date="2024-06" db="EMBL/GenBank/DDBJ databases">
        <title>Genomic Encyclopedia of Type Strains, Phase IV (KMG-IV): sequencing the most valuable type-strain genomes for metagenomic binning, comparative biology and taxonomic classification.</title>
        <authorList>
            <person name="Goeker M."/>
        </authorList>
    </citation>
    <scope>NUCLEOTIDE SEQUENCE [LARGE SCALE GENOMIC DNA]</scope>
    <source>
        <strain evidence="2 3">DSM 28303</strain>
    </source>
</reference>
<feature type="signal peptide" evidence="1">
    <location>
        <begin position="1"/>
        <end position="23"/>
    </location>
</feature>
<protein>
    <submittedName>
        <fullName evidence="2">Uncharacterized protein</fullName>
    </submittedName>
</protein>
<name>A0ABV2FIP2_9STRE</name>
<organism evidence="2 3">
    <name type="scientific">Streptococcus rupicaprae</name>
    <dbReference type="NCBI Taxonomy" id="759619"/>
    <lineage>
        <taxon>Bacteria</taxon>
        <taxon>Bacillati</taxon>
        <taxon>Bacillota</taxon>
        <taxon>Bacilli</taxon>
        <taxon>Lactobacillales</taxon>
        <taxon>Streptococcaceae</taxon>
        <taxon>Streptococcus</taxon>
    </lineage>
</organism>
<dbReference type="EMBL" id="JBEPLO010000015">
    <property type="protein sequence ID" value="MET3558408.1"/>
    <property type="molecule type" value="Genomic_DNA"/>
</dbReference>
<evidence type="ECO:0000256" key="1">
    <source>
        <dbReference type="SAM" id="SignalP"/>
    </source>
</evidence>
<evidence type="ECO:0000313" key="3">
    <source>
        <dbReference type="Proteomes" id="UP001549122"/>
    </source>
</evidence>
<gene>
    <name evidence="2" type="ORF">ABID29_001531</name>
</gene>
<keyword evidence="1" id="KW-0732">Signal</keyword>
<sequence>MFKKTTATVIAGLTLLCGNLAQAEEVDVMRSDEGGSLMSFEGNTFIFGGTSGNYHFELGDNNSDGGIGKGFGGDVVFYKTFVTPGPRTSDPCLGEGLSLSLDNSGEKLRFVNGIAPGDRGSEGILTEKLGEELGNEVISVQLVESSGPRTSDPCLAEQ</sequence>
<dbReference type="Proteomes" id="UP001549122">
    <property type="component" value="Unassembled WGS sequence"/>
</dbReference>
<evidence type="ECO:0000313" key="2">
    <source>
        <dbReference type="EMBL" id="MET3558408.1"/>
    </source>
</evidence>
<comment type="caution">
    <text evidence="2">The sequence shown here is derived from an EMBL/GenBank/DDBJ whole genome shotgun (WGS) entry which is preliminary data.</text>
</comment>
<proteinExistence type="predicted"/>